<reference evidence="7" key="2">
    <citation type="submission" date="2020-05" db="UniProtKB">
        <authorList>
            <consortium name="EnsemblMetazoa"/>
        </authorList>
    </citation>
    <scope>IDENTIFICATION</scope>
    <source>
        <strain evidence="7">LVP_AGWG</strain>
    </source>
</reference>
<dbReference type="EnsemblMetazoa" id="AAEL025201-RA">
    <property type="protein sequence ID" value="AAEL025201-PA"/>
    <property type="gene ID" value="AAEL025201"/>
</dbReference>
<dbReference type="OrthoDB" id="7730192at2759"/>
<keyword evidence="4" id="KW-0964">Secreted</keyword>
<name>A0A6I8U5H6_AEDAE</name>
<accession>A0A6I8U5H6</accession>
<organism evidence="7 8">
    <name type="scientific">Aedes aegypti</name>
    <name type="common">Yellowfever mosquito</name>
    <name type="synonym">Culex aegypti</name>
    <dbReference type="NCBI Taxonomy" id="7159"/>
    <lineage>
        <taxon>Eukaryota</taxon>
        <taxon>Metazoa</taxon>
        <taxon>Ecdysozoa</taxon>
        <taxon>Arthropoda</taxon>
        <taxon>Hexapoda</taxon>
        <taxon>Insecta</taxon>
        <taxon>Pterygota</taxon>
        <taxon>Neoptera</taxon>
        <taxon>Endopterygota</taxon>
        <taxon>Diptera</taxon>
        <taxon>Nematocera</taxon>
        <taxon>Culicoidea</taxon>
        <taxon>Culicidae</taxon>
        <taxon>Culicinae</taxon>
        <taxon>Aedini</taxon>
        <taxon>Aedes</taxon>
        <taxon>Stegomyia</taxon>
    </lineage>
</organism>
<keyword evidence="3" id="KW-0813">Transport</keyword>
<comment type="similarity">
    <text evidence="2">Belongs to the PBP/GOBP family.</text>
</comment>
<keyword evidence="5" id="KW-1015">Disulfide bond</keyword>
<dbReference type="SMR" id="A0A6I8U5H6"/>
<evidence type="ECO:0000256" key="1">
    <source>
        <dbReference type="ARBA" id="ARBA00004613"/>
    </source>
</evidence>
<dbReference type="PANTHER" id="PTHR21066">
    <property type="entry name" value="ODORANT-BINDING PROTEIN 59A-RELATED"/>
    <property type="match status" value="1"/>
</dbReference>
<protein>
    <recommendedName>
        <fullName evidence="6">OBP47-like domain-containing protein</fullName>
    </recommendedName>
</protein>
<sequence>MVIESFVFLILIAGIVLPASADSNPACMKLPSVKGLNGNSSCCNFPPLAELKSMEECWSEISSKKEPELVKLCKPLQCMFKRFKVLTVNGTLDKAAAEKYLDNQLKNQTEWLRITKSILLDQCLPMVEKNYTQIVQFFKTNRMDIPDPGQCSLKPMLVSICFSAIAFAKCPVSSSSQSPICSEWKKYSNNCTENMEDILQTFKQLDKMSSAV</sequence>
<evidence type="ECO:0000256" key="4">
    <source>
        <dbReference type="ARBA" id="ARBA00022525"/>
    </source>
</evidence>
<dbReference type="InterPro" id="IPR052295">
    <property type="entry name" value="Odorant-binding_protein"/>
</dbReference>
<evidence type="ECO:0000259" key="6">
    <source>
        <dbReference type="Pfam" id="PF22651"/>
    </source>
</evidence>
<keyword evidence="8" id="KW-1185">Reference proteome</keyword>
<proteinExistence type="inferred from homology"/>
<evidence type="ECO:0000256" key="3">
    <source>
        <dbReference type="ARBA" id="ARBA00022448"/>
    </source>
</evidence>
<dbReference type="PANTHER" id="PTHR21066:SF15">
    <property type="entry name" value="GH25962P-RELATED"/>
    <property type="match status" value="1"/>
</dbReference>
<dbReference type="InterPro" id="IPR054577">
    <property type="entry name" value="OBP47-like_dom"/>
</dbReference>
<evidence type="ECO:0000313" key="8">
    <source>
        <dbReference type="Proteomes" id="UP000008820"/>
    </source>
</evidence>
<dbReference type="Proteomes" id="UP000008820">
    <property type="component" value="Chromosome 2"/>
</dbReference>
<dbReference type="InParanoid" id="A0A6I8U5H6"/>
<comment type="subcellular location">
    <subcellularLocation>
        <location evidence="1">Secreted</location>
    </subcellularLocation>
</comment>
<dbReference type="GO" id="GO:0005576">
    <property type="term" value="C:extracellular region"/>
    <property type="evidence" value="ECO:0007669"/>
    <property type="project" value="UniProtKB-SubCell"/>
</dbReference>
<dbReference type="Gene3D" id="1.10.238.270">
    <property type="match status" value="1"/>
</dbReference>
<evidence type="ECO:0000256" key="2">
    <source>
        <dbReference type="ARBA" id="ARBA00008098"/>
    </source>
</evidence>
<reference evidence="7 8" key="1">
    <citation type="submission" date="2017-06" db="EMBL/GenBank/DDBJ databases">
        <title>Aedes aegypti genome working group (AGWG) sequencing and assembly.</title>
        <authorList>
            <consortium name="Aedes aegypti Genome Working Group (AGWG)"/>
            <person name="Matthews B.J."/>
        </authorList>
    </citation>
    <scope>NUCLEOTIDE SEQUENCE [LARGE SCALE GENOMIC DNA]</scope>
    <source>
        <strain evidence="7 8">LVP_AGWG</strain>
    </source>
</reference>
<dbReference type="AlphaFoldDB" id="A0A6I8U5H6"/>
<dbReference type="Pfam" id="PF22651">
    <property type="entry name" value="OBP47_like"/>
    <property type="match status" value="1"/>
</dbReference>
<evidence type="ECO:0000313" key="7">
    <source>
        <dbReference type="EnsemblMetazoa" id="AAEL025201-PA"/>
    </source>
</evidence>
<gene>
    <name evidence="7" type="primary">110675295</name>
</gene>
<feature type="domain" description="OBP47-like" evidence="6">
    <location>
        <begin position="72"/>
        <end position="187"/>
    </location>
</feature>
<evidence type="ECO:0000256" key="5">
    <source>
        <dbReference type="ARBA" id="ARBA00023157"/>
    </source>
</evidence>